<keyword evidence="5" id="KW-1185">Reference proteome</keyword>
<comment type="caution">
    <text evidence="4">The sequence shown here is derived from an EMBL/GenBank/DDBJ whole genome shotgun (WGS) entry which is preliminary data.</text>
</comment>
<evidence type="ECO:0000256" key="2">
    <source>
        <dbReference type="ARBA" id="ARBA00023315"/>
    </source>
</evidence>
<accession>A0A017RUR5</accession>
<dbReference type="PANTHER" id="PTHR42919">
    <property type="entry name" value="N-ALPHA-ACETYLTRANSFERASE"/>
    <property type="match status" value="1"/>
</dbReference>
<evidence type="ECO:0000256" key="1">
    <source>
        <dbReference type="ARBA" id="ARBA00022679"/>
    </source>
</evidence>
<dbReference type="Gene3D" id="3.40.630.30">
    <property type="match status" value="2"/>
</dbReference>
<gene>
    <name evidence="4" type="ORF">Q428_09435</name>
</gene>
<dbReference type="Proteomes" id="UP000019681">
    <property type="component" value="Unassembled WGS sequence"/>
</dbReference>
<dbReference type="EMBL" id="AZQP01000027">
    <property type="protein sequence ID" value="EYE88154.1"/>
    <property type="molecule type" value="Genomic_DNA"/>
</dbReference>
<dbReference type="OrthoDB" id="4228396at2"/>
<dbReference type="AlphaFoldDB" id="A0A017RUR5"/>
<dbReference type="PANTHER" id="PTHR42919:SF8">
    <property type="entry name" value="N-ALPHA-ACETYLTRANSFERASE 50"/>
    <property type="match status" value="1"/>
</dbReference>
<reference evidence="4 5" key="1">
    <citation type="journal article" date="2014" name="Genome Announc.">
        <title>Draft Genome Sequence of Fervidicella metallireducens Strain AeBT, an Iron-Reducing Thermoanaerobe from the Great Artesian Basin.</title>
        <authorList>
            <person name="Patel B.K."/>
        </authorList>
    </citation>
    <scope>NUCLEOTIDE SEQUENCE [LARGE SCALE GENOMIC DNA]</scope>
    <source>
        <strain evidence="4 5">AeB</strain>
    </source>
</reference>
<dbReference type="SUPFAM" id="SSF55729">
    <property type="entry name" value="Acyl-CoA N-acyltransferases (Nat)"/>
    <property type="match status" value="2"/>
</dbReference>
<evidence type="ECO:0000313" key="4">
    <source>
        <dbReference type="EMBL" id="EYE88154.1"/>
    </source>
</evidence>
<dbReference type="InterPro" id="IPR016181">
    <property type="entry name" value="Acyl_CoA_acyltransferase"/>
</dbReference>
<dbReference type="InterPro" id="IPR051556">
    <property type="entry name" value="N-term/lysine_N-AcTrnsfr"/>
</dbReference>
<dbReference type="Pfam" id="PF00583">
    <property type="entry name" value="Acetyltransf_1"/>
    <property type="match status" value="2"/>
</dbReference>
<name>A0A017RUR5_9CLOT</name>
<protein>
    <submittedName>
        <fullName evidence="4">Acetyltransferase</fullName>
    </submittedName>
</protein>
<dbReference type="InterPro" id="IPR000182">
    <property type="entry name" value="GNAT_dom"/>
</dbReference>
<evidence type="ECO:0000259" key="3">
    <source>
        <dbReference type="PROSITE" id="PS51186"/>
    </source>
</evidence>
<sequence length="285" mass="32765">MMEYKCGLNVVFDDIYEAFTSGFSDYIIKFSLIKDDFKDRFFGPEGNSLDNTFVAYDGKKPIGVILGGIKEFDGVKTMRCGALAVRPEYRKMGVAQKLFEIHKEQAILNGCKQLFLEVIAGNDRAINFYKKQGYEKVYNLSYFRLEDVSKLSKKVNEAILIKQIDYSEFENFYKTIKGVHINWQNDIEYIKNSNNNTYFAAYTKGNSLLIGVLCINNLGKISFIWVENDYRCKGIASSVISFAVKELSLSKLFISFPNNSLLEGFLKKVGFMKDKISQYEMFLYL</sequence>
<feature type="domain" description="N-acetyltransferase" evidence="3">
    <location>
        <begin position="2"/>
        <end position="165"/>
    </location>
</feature>
<evidence type="ECO:0000313" key="5">
    <source>
        <dbReference type="Proteomes" id="UP000019681"/>
    </source>
</evidence>
<dbReference type="PROSITE" id="PS51186">
    <property type="entry name" value="GNAT"/>
    <property type="match status" value="2"/>
</dbReference>
<dbReference type="CDD" id="cd04301">
    <property type="entry name" value="NAT_SF"/>
    <property type="match status" value="1"/>
</dbReference>
<dbReference type="GO" id="GO:0016747">
    <property type="term" value="F:acyltransferase activity, transferring groups other than amino-acyl groups"/>
    <property type="evidence" value="ECO:0007669"/>
    <property type="project" value="InterPro"/>
</dbReference>
<keyword evidence="1 4" id="KW-0808">Transferase</keyword>
<organism evidence="4 5">
    <name type="scientific">Fervidicella metallireducens AeB</name>
    <dbReference type="NCBI Taxonomy" id="1403537"/>
    <lineage>
        <taxon>Bacteria</taxon>
        <taxon>Bacillati</taxon>
        <taxon>Bacillota</taxon>
        <taxon>Clostridia</taxon>
        <taxon>Eubacteriales</taxon>
        <taxon>Clostridiaceae</taxon>
        <taxon>Fervidicella</taxon>
    </lineage>
</organism>
<dbReference type="STRING" id="1403537.Q428_09435"/>
<keyword evidence="2" id="KW-0012">Acyltransferase</keyword>
<feature type="domain" description="N-acetyltransferase" evidence="3">
    <location>
        <begin position="159"/>
        <end position="285"/>
    </location>
</feature>
<proteinExistence type="predicted"/>